<comment type="function">
    <text evidence="8">Sodium-phosphate symporter.</text>
</comment>
<dbReference type="Proteomes" id="UP000887540">
    <property type="component" value="Unplaced"/>
</dbReference>
<dbReference type="AlphaFoldDB" id="A0A914DVF6"/>
<keyword evidence="4 8" id="KW-0592">Phosphate transport</keyword>
<evidence type="ECO:0000256" key="4">
    <source>
        <dbReference type="ARBA" id="ARBA00022592"/>
    </source>
</evidence>
<evidence type="ECO:0000313" key="11">
    <source>
        <dbReference type="WBParaSite" id="ACRNAN_scaffold3988.g6696.t1"/>
    </source>
</evidence>
<name>A0A914DVF6_9BILA</name>
<dbReference type="InterPro" id="IPR001204">
    <property type="entry name" value="Phos_transporter"/>
</dbReference>
<evidence type="ECO:0000256" key="1">
    <source>
        <dbReference type="ARBA" id="ARBA00004141"/>
    </source>
</evidence>
<evidence type="ECO:0000256" key="6">
    <source>
        <dbReference type="ARBA" id="ARBA00022989"/>
    </source>
</evidence>
<evidence type="ECO:0000313" key="10">
    <source>
        <dbReference type="Proteomes" id="UP000887540"/>
    </source>
</evidence>
<evidence type="ECO:0000256" key="9">
    <source>
        <dbReference type="SAM" id="SignalP"/>
    </source>
</evidence>
<keyword evidence="3 8" id="KW-0813">Transport</keyword>
<dbReference type="WBParaSite" id="ACRNAN_scaffold3988.g6696.t1">
    <property type="protein sequence ID" value="ACRNAN_scaffold3988.g6696.t1"/>
    <property type="gene ID" value="ACRNAN_scaffold3988.g6696"/>
</dbReference>
<evidence type="ECO:0000256" key="5">
    <source>
        <dbReference type="ARBA" id="ARBA00022692"/>
    </source>
</evidence>
<evidence type="ECO:0000256" key="2">
    <source>
        <dbReference type="ARBA" id="ARBA00009916"/>
    </source>
</evidence>
<evidence type="ECO:0000256" key="3">
    <source>
        <dbReference type="ARBA" id="ARBA00022448"/>
    </source>
</evidence>
<evidence type="ECO:0000256" key="7">
    <source>
        <dbReference type="ARBA" id="ARBA00023136"/>
    </source>
</evidence>
<keyword evidence="9" id="KW-0732">Signal</keyword>
<evidence type="ECO:0000256" key="8">
    <source>
        <dbReference type="RuleBase" id="RU363058"/>
    </source>
</evidence>
<feature type="transmembrane region" description="Helical" evidence="8">
    <location>
        <begin position="361"/>
        <end position="379"/>
    </location>
</feature>
<accession>A0A914DVF6</accession>
<keyword evidence="7 8" id="KW-0472">Membrane</keyword>
<feature type="transmembrane region" description="Helical" evidence="8">
    <location>
        <begin position="182"/>
        <end position="199"/>
    </location>
</feature>
<reference evidence="11" key="1">
    <citation type="submission" date="2022-11" db="UniProtKB">
        <authorList>
            <consortium name="WormBaseParasite"/>
        </authorList>
    </citation>
    <scope>IDENTIFICATION</scope>
</reference>
<sequence length="476" mass="52987">HDFHWTIFVAFFLAFTLGFSNGANDIANTMGTSIGSKVLKYWQAYLLATTFEVTGAVLVGYDITETLRQGIIDIPDFEGAPKELLLGQLAILGSTSLFIFIATLFGLPVAGSHSIIGATVGFSTLMRGTKGIHWWKILEIFISWLVSPILSGLTSVILYIVLDFAVLRRKHPLKCGLRTLPIFYFVCFGFITFAVVFHASKALDLKTLPLWVDLLISFSVGIITAIIFLLIVKPKLKQWVLEKEASIRARIYYSESQEEVHITPIIKRHKYEEKPKPPIPYYTQPKFEWGIKSIVSWFLPARDRNEDHEAEHMFSALEIFSGCLASFAHGAKETANVIASVTVLLTIYHTMDVKQNEPVPLYMFFFGSIALSSGFWILGYKTIRTVGKRMVIIDPCSGFTIQFGMAITAILASKAGLPISTTQCIVGSVVAVGTYKSGQGIEWKIFWSTVLAWVVTLPISGVLAAIIMIILKYLFL</sequence>
<dbReference type="PANTHER" id="PTHR11101">
    <property type="entry name" value="PHOSPHATE TRANSPORTER"/>
    <property type="match status" value="1"/>
</dbReference>
<dbReference type="PANTHER" id="PTHR11101:SF80">
    <property type="entry name" value="PHOSPHATE TRANSPORTER"/>
    <property type="match status" value="1"/>
</dbReference>
<dbReference type="GO" id="GO:0016020">
    <property type="term" value="C:membrane"/>
    <property type="evidence" value="ECO:0007669"/>
    <property type="project" value="UniProtKB-SubCell"/>
</dbReference>
<keyword evidence="6 8" id="KW-1133">Transmembrane helix</keyword>
<dbReference type="Pfam" id="PF01384">
    <property type="entry name" value="PHO4"/>
    <property type="match status" value="1"/>
</dbReference>
<protein>
    <recommendedName>
        <fullName evidence="8">Phosphate transporter</fullName>
    </recommendedName>
</protein>
<feature type="transmembrane region" description="Helical" evidence="8">
    <location>
        <begin position="41"/>
        <end position="63"/>
    </location>
</feature>
<keyword evidence="5 8" id="KW-0812">Transmembrane</keyword>
<feature type="signal peptide" evidence="9">
    <location>
        <begin position="1"/>
        <end position="22"/>
    </location>
</feature>
<keyword evidence="10" id="KW-1185">Reference proteome</keyword>
<feature type="transmembrane region" description="Helical" evidence="8">
    <location>
        <begin position="140"/>
        <end position="162"/>
    </location>
</feature>
<comment type="subcellular location">
    <subcellularLocation>
        <location evidence="1 8">Membrane</location>
        <topology evidence="1 8">Multi-pass membrane protein</topology>
    </subcellularLocation>
</comment>
<feature type="chain" id="PRO_5037046697" description="Phosphate transporter" evidence="9">
    <location>
        <begin position="23"/>
        <end position="476"/>
    </location>
</feature>
<proteinExistence type="inferred from homology"/>
<organism evidence="10 11">
    <name type="scientific">Acrobeloides nanus</name>
    <dbReference type="NCBI Taxonomy" id="290746"/>
    <lineage>
        <taxon>Eukaryota</taxon>
        <taxon>Metazoa</taxon>
        <taxon>Ecdysozoa</taxon>
        <taxon>Nematoda</taxon>
        <taxon>Chromadorea</taxon>
        <taxon>Rhabditida</taxon>
        <taxon>Tylenchina</taxon>
        <taxon>Cephalobomorpha</taxon>
        <taxon>Cephaloboidea</taxon>
        <taxon>Cephalobidae</taxon>
        <taxon>Acrobeloides</taxon>
    </lineage>
</organism>
<dbReference type="GO" id="GO:0005315">
    <property type="term" value="F:phosphate transmembrane transporter activity"/>
    <property type="evidence" value="ECO:0007669"/>
    <property type="project" value="InterPro"/>
</dbReference>
<dbReference type="GO" id="GO:0035435">
    <property type="term" value="P:phosphate ion transmembrane transport"/>
    <property type="evidence" value="ECO:0007669"/>
    <property type="project" value="TreeGrafter"/>
</dbReference>
<feature type="transmembrane region" description="Helical" evidence="8">
    <location>
        <begin position="211"/>
        <end position="232"/>
    </location>
</feature>
<feature type="transmembrane region" description="Helical" evidence="8">
    <location>
        <begin position="450"/>
        <end position="475"/>
    </location>
</feature>
<comment type="similarity">
    <text evidence="2 8">Belongs to the inorganic phosphate transporter (PiT) (TC 2.A.20) family.</text>
</comment>